<dbReference type="Proteomes" id="UP000605361">
    <property type="component" value="Unassembled WGS sequence"/>
</dbReference>
<keyword evidence="2" id="KW-1185">Reference proteome</keyword>
<accession>A0A931AJ96</accession>
<dbReference type="RefSeq" id="WP_195900094.1">
    <property type="nucleotide sequence ID" value="NZ_JADOGI010000149.1"/>
</dbReference>
<name>A0A931AJ96_9ACTN</name>
<sequence>MKAQVLGGVGALAYGTAGQRAPSAQGAQAMASAPRGPAAAWLTGNSIVTSARTRRRVDLRMLLQPWTVGRR</sequence>
<gene>
    <name evidence="1" type="ORF">ITP53_36850</name>
</gene>
<reference evidence="1" key="1">
    <citation type="submission" date="2020-11" db="EMBL/GenBank/DDBJ databases">
        <title>Whole-genome analyses of Nonomuraea sp. K274.</title>
        <authorList>
            <person name="Veyisoglu A."/>
        </authorList>
    </citation>
    <scope>NUCLEOTIDE SEQUENCE</scope>
    <source>
        <strain evidence="1">K274</strain>
    </source>
</reference>
<protein>
    <submittedName>
        <fullName evidence="1">Uncharacterized protein</fullName>
    </submittedName>
</protein>
<organism evidence="1 2">
    <name type="scientific">Nonomuraea cypriaca</name>
    <dbReference type="NCBI Taxonomy" id="1187855"/>
    <lineage>
        <taxon>Bacteria</taxon>
        <taxon>Bacillati</taxon>
        <taxon>Actinomycetota</taxon>
        <taxon>Actinomycetes</taxon>
        <taxon>Streptosporangiales</taxon>
        <taxon>Streptosporangiaceae</taxon>
        <taxon>Nonomuraea</taxon>
    </lineage>
</organism>
<evidence type="ECO:0000313" key="1">
    <source>
        <dbReference type="EMBL" id="MBF8191185.1"/>
    </source>
</evidence>
<dbReference type="EMBL" id="JADOGI010000149">
    <property type="protein sequence ID" value="MBF8191185.1"/>
    <property type="molecule type" value="Genomic_DNA"/>
</dbReference>
<proteinExistence type="predicted"/>
<dbReference type="AlphaFoldDB" id="A0A931AJ96"/>
<comment type="caution">
    <text evidence="1">The sequence shown here is derived from an EMBL/GenBank/DDBJ whole genome shotgun (WGS) entry which is preliminary data.</text>
</comment>
<evidence type="ECO:0000313" key="2">
    <source>
        <dbReference type="Proteomes" id="UP000605361"/>
    </source>
</evidence>